<sequence>MRVIHLRLVMGLLAIGSTVASPCKPLSATTTSATTSAATISTVITLDASTETSLVTSLGSTTEYEGATSSTVVESSTETSVSSIETFVSSAETSASSAETSDSSITVETSVASTTTDFTTETTTAEPTTTDATTTTAAETTSSAAIPTFTMFASGSNAVAGTSLETYNRDGAVAVFDPATEDDNPSARPYSIDSQGRIINDLGWFLCGYYGATNAELNKPATVSTCHRETPLQTAFLTCELSGPFEIECSVPAMSCVSSGSASMPPTCIPTTGTWSLNSVGVRAFGHTWQIGGSDTPDTYERMAMSIREV</sequence>
<protein>
    <submittedName>
        <fullName evidence="3">Uncharacterized protein</fullName>
    </submittedName>
</protein>
<dbReference type="AlphaFoldDB" id="A0A9P7I187"/>
<feature type="region of interest" description="Disordered" evidence="1">
    <location>
        <begin position="94"/>
        <end position="138"/>
    </location>
</feature>
<dbReference type="Proteomes" id="UP000750502">
    <property type="component" value="Unassembled WGS sequence"/>
</dbReference>
<gene>
    <name evidence="3" type="ORF">H9Q72_001806</name>
</gene>
<evidence type="ECO:0000256" key="1">
    <source>
        <dbReference type="SAM" id="MobiDB-lite"/>
    </source>
</evidence>
<proteinExistence type="predicted"/>
<reference evidence="3" key="1">
    <citation type="journal article" date="2020" name="bioRxiv">
        <title>Historical genomics reveals the evolutionary mechanisms behind multiple outbreaks of the host-specific coffee wilt pathogen Fusarium xylarioides.</title>
        <authorList>
            <person name="Peck D."/>
            <person name="Nowell R.W."/>
            <person name="Flood J."/>
            <person name="Ryan M.J."/>
            <person name="Barraclough T.G."/>
        </authorList>
    </citation>
    <scope>NUCLEOTIDE SEQUENCE</scope>
    <source>
        <strain evidence="3">IMI 127659i</strain>
    </source>
</reference>
<dbReference type="OrthoDB" id="5104949at2759"/>
<evidence type="ECO:0000313" key="3">
    <source>
        <dbReference type="EMBL" id="KAG5771737.1"/>
    </source>
</evidence>
<reference evidence="3" key="2">
    <citation type="submission" date="2020-10" db="EMBL/GenBank/DDBJ databases">
        <authorList>
            <person name="Peck L.D."/>
            <person name="Nowell R.W."/>
            <person name="Flood J."/>
            <person name="Ryan M.J."/>
            <person name="Barraclough T.G."/>
        </authorList>
    </citation>
    <scope>NUCLEOTIDE SEQUENCE</scope>
    <source>
        <strain evidence="3">IMI 127659i</strain>
    </source>
</reference>
<keyword evidence="2" id="KW-0732">Signal</keyword>
<accession>A0A9P7I187</accession>
<evidence type="ECO:0000256" key="2">
    <source>
        <dbReference type="SAM" id="SignalP"/>
    </source>
</evidence>
<feature type="chain" id="PRO_5041153696" evidence="2">
    <location>
        <begin position="21"/>
        <end position="310"/>
    </location>
</feature>
<name>A0A9P7I187_9HYPO</name>
<feature type="signal peptide" evidence="2">
    <location>
        <begin position="1"/>
        <end position="20"/>
    </location>
</feature>
<dbReference type="EMBL" id="JADFTT010000033">
    <property type="protein sequence ID" value="KAG5771737.1"/>
    <property type="molecule type" value="Genomic_DNA"/>
</dbReference>
<evidence type="ECO:0000313" key="4">
    <source>
        <dbReference type="Proteomes" id="UP000750502"/>
    </source>
</evidence>
<comment type="caution">
    <text evidence="3">The sequence shown here is derived from an EMBL/GenBank/DDBJ whole genome shotgun (WGS) entry which is preliminary data.</text>
</comment>
<keyword evidence="4" id="KW-1185">Reference proteome</keyword>
<organism evidence="3 4">
    <name type="scientific">Fusarium xylarioides</name>
    <dbReference type="NCBI Taxonomy" id="221167"/>
    <lineage>
        <taxon>Eukaryota</taxon>
        <taxon>Fungi</taxon>
        <taxon>Dikarya</taxon>
        <taxon>Ascomycota</taxon>
        <taxon>Pezizomycotina</taxon>
        <taxon>Sordariomycetes</taxon>
        <taxon>Hypocreomycetidae</taxon>
        <taxon>Hypocreales</taxon>
        <taxon>Nectriaceae</taxon>
        <taxon>Fusarium</taxon>
        <taxon>Fusarium fujikuroi species complex</taxon>
    </lineage>
</organism>